<evidence type="ECO:0000256" key="1">
    <source>
        <dbReference type="SAM" id="MobiDB-lite"/>
    </source>
</evidence>
<proteinExistence type="predicted"/>
<evidence type="ECO:0000313" key="3">
    <source>
        <dbReference type="Proteomes" id="UP001154282"/>
    </source>
</evidence>
<dbReference type="Proteomes" id="UP001154282">
    <property type="component" value="Unassembled WGS sequence"/>
</dbReference>
<keyword evidence="3" id="KW-1185">Reference proteome</keyword>
<comment type="caution">
    <text evidence="2">The sequence shown here is derived from an EMBL/GenBank/DDBJ whole genome shotgun (WGS) entry which is preliminary data.</text>
</comment>
<organism evidence="2 3">
    <name type="scientific">Linum tenue</name>
    <dbReference type="NCBI Taxonomy" id="586396"/>
    <lineage>
        <taxon>Eukaryota</taxon>
        <taxon>Viridiplantae</taxon>
        <taxon>Streptophyta</taxon>
        <taxon>Embryophyta</taxon>
        <taxon>Tracheophyta</taxon>
        <taxon>Spermatophyta</taxon>
        <taxon>Magnoliopsida</taxon>
        <taxon>eudicotyledons</taxon>
        <taxon>Gunneridae</taxon>
        <taxon>Pentapetalae</taxon>
        <taxon>rosids</taxon>
        <taxon>fabids</taxon>
        <taxon>Malpighiales</taxon>
        <taxon>Linaceae</taxon>
        <taxon>Linum</taxon>
    </lineage>
</organism>
<reference evidence="2" key="1">
    <citation type="submission" date="2022-08" db="EMBL/GenBank/DDBJ databases">
        <authorList>
            <person name="Gutierrez-Valencia J."/>
        </authorList>
    </citation>
    <scope>NUCLEOTIDE SEQUENCE</scope>
</reference>
<gene>
    <name evidence="2" type="ORF">LITE_LOCUS13549</name>
</gene>
<dbReference type="EMBL" id="CAMGYJ010000004">
    <property type="protein sequence ID" value="CAI0407390.1"/>
    <property type="molecule type" value="Genomic_DNA"/>
</dbReference>
<evidence type="ECO:0000313" key="2">
    <source>
        <dbReference type="EMBL" id="CAI0407390.1"/>
    </source>
</evidence>
<sequence>MRLRQHQVLLLQQLQQIPAQVLLQSLQAPLDQRRDPPQRPRRRRPEEQAPSQTLLRLRQGH</sequence>
<accession>A0AAV0JBX0</accession>
<name>A0AAV0JBX0_9ROSI</name>
<dbReference type="AlphaFoldDB" id="A0AAV0JBX0"/>
<feature type="region of interest" description="Disordered" evidence="1">
    <location>
        <begin position="27"/>
        <end position="61"/>
    </location>
</feature>
<protein>
    <submittedName>
        <fullName evidence="2">Uncharacterized protein</fullName>
    </submittedName>
</protein>